<accession>A0A225WNP5</accession>
<reference evidence="7" key="1">
    <citation type="submission" date="2017-03" db="EMBL/GenBank/DDBJ databases">
        <title>Phytopthora megakarya and P. palmivora, two closely related causual agents of cacao black pod achieved similar genome size and gene model numbers by different mechanisms.</title>
        <authorList>
            <person name="Ali S."/>
            <person name="Shao J."/>
            <person name="Larry D.J."/>
            <person name="Kronmiller B."/>
            <person name="Shen D."/>
            <person name="Strem M.D."/>
            <person name="Melnick R.L."/>
            <person name="Guiltinan M.J."/>
            <person name="Tyler B.M."/>
            <person name="Meinhardt L.W."/>
            <person name="Bailey B.A."/>
        </authorList>
    </citation>
    <scope>NUCLEOTIDE SEQUENCE [LARGE SCALE GENOMIC DNA]</scope>
    <source>
        <strain evidence="7">zdho120</strain>
    </source>
</reference>
<dbReference type="AlphaFoldDB" id="A0A225WNP5"/>
<dbReference type="Pfam" id="PF16810">
    <property type="entry name" value="RXLR"/>
    <property type="match status" value="1"/>
</dbReference>
<name>A0A225WNP5_9STRA</name>
<keyword evidence="4 5" id="KW-0732">Signal</keyword>
<feature type="signal peptide" evidence="5">
    <location>
        <begin position="1"/>
        <end position="21"/>
    </location>
</feature>
<proteinExistence type="inferred from homology"/>
<gene>
    <name evidence="6" type="ORF">PHMEG_0006623</name>
</gene>
<dbReference type="Gene3D" id="1.10.10.2460">
    <property type="match status" value="1"/>
</dbReference>
<keyword evidence="3 5" id="KW-0964">Secreted</keyword>
<dbReference type="OrthoDB" id="114087at2759"/>
<dbReference type="GO" id="GO:0005576">
    <property type="term" value="C:extracellular region"/>
    <property type="evidence" value="ECO:0007669"/>
    <property type="project" value="UniProtKB-SubCell"/>
</dbReference>
<comment type="subcellular location">
    <subcellularLocation>
        <location evidence="1 5">Secreted</location>
    </subcellularLocation>
</comment>
<feature type="chain" id="PRO_5028508796" description="RxLR effector protein" evidence="5">
    <location>
        <begin position="22"/>
        <end position="130"/>
    </location>
</feature>
<organism evidence="6 7">
    <name type="scientific">Phytophthora megakarya</name>
    <dbReference type="NCBI Taxonomy" id="4795"/>
    <lineage>
        <taxon>Eukaryota</taxon>
        <taxon>Sar</taxon>
        <taxon>Stramenopiles</taxon>
        <taxon>Oomycota</taxon>
        <taxon>Peronosporomycetes</taxon>
        <taxon>Peronosporales</taxon>
        <taxon>Peronosporaceae</taxon>
        <taxon>Phytophthora</taxon>
    </lineage>
</organism>
<keyword evidence="7" id="KW-1185">Reference proteome</keyword>
<sequence length="130" mass="14961">MRPFLLLSAVVVFAILATCTANAESDQTKTVKLELPDFVHQLDIGHKNDGTARLLRVHQQNEEFEAARSILNIDDLSARNTKAMEIYKAWASKYQYRHTVSSYLKIGEKEKYSSIWYGYLAYLDNTFTHL</sequence>
<evidence type="ECO:0000256" key="1">
    <source>
        <dbReference type="ARBA" id="ARBA00004613"/>
    </source>
</evidence>
<evidence type="ECO:0000313" key="6">
    <source>
        <dbReference type="EMBL" id="OWZ19164.1"/>
    </source>
</evidence>
<dbReference type="EMBL" id="NBNE01000478">
    <property type="protein sequence ID" value="OWZ19164.1"/>
    <property type="molecule type" value="Genomic_DNA"/>
</dbReference>
<evidence type="ECO:0000256" key="2">
    <source>
        <dbReference type="ARBA" id="ARBA00010400"/>
    </source>
</evidence>
<comment type="function">
    <text evidence="5">Effector that suppresses plant defense responses during pathogen infection.</text>
</comment>
<evidence type="ECO:0000256" key="5">
    <source>
        <dbReference type="RuleBase" id="RU367124"/>
    </source>
</evidence>
<evidence type="ECO:0000313" key="7">
    <source>
        <dbReference type="Proteomes" id="UP000198211"/>
    </source>
</evidence>
<evidence type="ECO:0000256" key="4">
    <source>
        <dbReference type="ARBA" id="ARBA00022729"/>
    </source>
</evidence>
<dbReference type="Proteomes" id="UP000198211">
    <property type="component" value="Unassembled WGS sequence"/>
</dbReference>
<comment type="caution">
    <text evidence="6">The sequence shown here is derived from an EMBL/GenBank/DDBJ whole genome shotgun (WGS) entry which is preliminary data.</text>
</comment>
<dbReference type="InterPro" id="IPR031825">
    <property type="entry name" value="RXLR"/>
</dbReference>
<evidence type="ECO:0000256" key="3">
    <source>
        <dbReference type="ARBA" id="ARBA00022525"/>
    </source>
</evidence>
<comment type="similarity">
    <text evidence="2 5">Belongs to the RxLR effector family.</text>
</comment>
<protein>
    <recommendedName>
        <fullName evidence="5">RxLR effector protein</fullName>
    </recommendedName>
</protein>